<evidence type="ECO:0000259" key="2">
    <source>
        <dbReference type="PROSITE" id="PS50833"/>
    </source>
</evidence>
<dbReference type="EMBL" id="MU129134">
    <property type="protein sequence ID" value="KAF9505843.1"/>
    <property type="molecule type" value="Genomic_DNA"/>
</dbReference>
<dbReference type="GO" id="GO:0000027">
    <property type="term" value="P:ribosomal large subunit assembly"/>
    <property type="evidence" value="ECO:0007669"/>
    <property type="project" value="TreeGrafter"/>
</dbReference>
<evidence type="ECO:0000256" key="1">
    <source>
        <dbReference type="SAM" id="MobiDB-lite"/>
    </source>
</evidence>
<dbReference type="Proteomes" id="UP000886523">
    <property type="component" value="Unassembled WGS sequence"/>
</dbReference>
<dbReference type="GO" id="GO:0030687">
    <property type="term" value="C:preribosome, large subunit precursor"/>
    <property type="evidence" value="ECO:0007669"/>
    <property type="project" value="TreeGrafter"/>
</dbReference>
<dbReference type="PANTHER" id="PTHR12661:SF5">
    <property type="entry name" value="SUPPRESSOR OF SWI4 1 HOMOLOG"/>
    <property type="match status" value="1"/>
</dbReference>
<dbReference type="GO" id="GO:0006364">
    <property type="term" value="P:rRNA processing"/>
    <property type="evidence" value="ECO:0007669"/>
    <property type="project" value="InterPro"/>
</dbReference>
<dbReference type="OrthoDB" id="10261452at2759"/>
<reference evidence="3" key="1">
    <citation type="journal article" date="2020" name="Nat. Commun.">
        <title>Large-scale genome sequencing of mycorrhizal fungi provides insights into the early evolution of symbiotic traits.</title>
        <authorList>
            <person name="Miyauchi S."/>
            <person name="Kiss E."/>
            <person name="Kuo A."/>
            <person name="Drula E."/>
            <person name="Kohler A."/>
            <person name="Sanchez-Garcia M."/>
            <person name="Morin E."/>
            <person name="Andreopoulos B."/>
            <person name="Barry K.W."/>
            <person name="Bonito G."/>
            <person name="Buee M."/>
            <person name="Carver A."/>
            <person name="Chen C."/>
            <person name="Cichocki N."/>
            <person name="Clum A."/>
            <person name="Culley D."/>
            <person name="Crous P.W."/>
            <person name="Fauchery L."/>
            <person name="Girlanda M."/>
            <person name="Hayes R.D."/>
            <person name="Keri Z."/>
            <person name="LaButti K."/>
            <person name="Lipzen A."/>
            <person name="Lombard V."/>
            <person name="Magnuson J."/>
            <person name="Maillard F."/>
            <person name="Murat C."/>
            <person name="Nolan M."/>
            <person name="Ohm R.A."/>
            <person name="Pangilinan J."/>
            <person name="Pereira M.F."/>
            <person name="Perotto S."/>
            <person name="Peter M."/>
            <person name="Pfister S."/>
            <person name="Riley R."/>
            <person name="Sitrit Y."/>
            <person name="Stielow J.B."/>
            <person name="Szollosi G."/>
            <person name="Zifcakova L."/>
            <person name="Stursova M."/>
            <person name="Spatafora J.W."/>
            <person name="Tedersoo L."/>
            <person name="Vaario L.M."/>
            <person name="Yamada A."/>
            <person name="Yan M."/>
            <person name="Wang P."/>
            <person name="Xu J."/>
            <person name="Bruns T."/>
            <person name="Baldrian P."/>
            <person name="Vilgalys R."/>
            <person name="Dunand C."/>
            <person name="Henrissat B."/>
            <person name="Grigoriev I.V."/>
            <person name="Hibbett D."/>
            <person name="Nagy L.G."/>
            <person name="Martin F.M."/>
        </authorList>
    </citation>
    <scope>NUCLEOTIDE SEQUENCE</scope>
    <source>
        <strain evidence="3">UP504</strain>
    </source>
</reference>
<feature type="region of interest" description="Disordered" evidence="1">
    <location>
        <begin position="220"/>
        <end position="253"/>
    </location>
</feature>
<gene>
    <name evidence="3" type="ORF">BS47DRAFT_487908</name>
</gene>
<feature type="domain" description="Brix" evidence="2">
    <location>
        <begin position="1"/>
        <end position="280"/>
    </location>
</feature>
<protein>
    <recommendedName>
        <fullName evidence="2">Brix domain-containing protein</fullName>
    </recommendedName>
</protein>
<comment type="caution">
    <text evidence="3">The sequence shown here is derived from an EMBL/GenBank/DDBJ whole genome shotgun (WGS) entry which is preliminary data.</text>
</comment>
<dbReference type="Pfam" id="PF04427">
    <property type="entry name" value="Brix"/>
    <property type="match status" value="1"/>
</dbReference>
<evidence type="ECO:0000313" key="3">
    <source>
        <dbReference type="EMBL" id="KAF9505843.1"/>
    </source>
</evidence>
<keyword evidence="4" id="KW-1185">Reference proteome</keyword>
<sequence length="356" mass="39504">MAMSGLPWRKLVRDMRKVMEPNTATRLRERSRNKLRDFLVLAPALGVTHLLAFTLTPLAPSLRIIRLSAGPTLSFRIERYSLTKDLLSSSRHAKSIGMEYLSPPLLVLASFPSPGPGTPSHLPLVMKSFQSLFPPLSPSTISLSSARRVVLISYNAERGTVDFRHYLISVRAAGISRRVRKIMDGAVGKPKAKGGKILDLGNEKDVADYLLRTRLQEDDGYETGSTSAASEADPDEASVRLASDYPGRNNRRGEKRAVKLDEIGPRMEFQLVKIVEGVPGKEGAVLFHQFGASSLVCYFRETITQHIGSSQKRGCRYRCVETISRGETASEEGTTRRAGAKCPAKETRSWWYGERR</sequence>
<proteinExistence type="predicted"/>
<dbReference type="InterPro" id="IPR007109">
    <property type="entry name" value="Brix"/>
</dbReference>
<name>A0A9P6AHJ0_9AGAM</name>
<dbReference type="PROSITE" id="PS50833">
    <property type="entry name" value="BRIX"/>
    <property type="match status" value="1"/>
</dbReference>
<dbReference type="PANTHER" id="PTHR12661">
    <property type="entry name" value="PETER PAN-RELATED"/>
    <property type="match status" value="1"/>
</dbReference>
<dbReference type="SMART" id="SM00879">
    <property type="entry name" value="Brix"/>
    <property type="match status" value="1"/>
</dbReference>
<accession>A0A9P6AHJ0</accession>
<dbReference type="InterPro" id="IPR045112">
    <property type="entry name" value="PPAN-like"/>
</dbReference>
<dbReference type="GO" id="GO:0019843">
    <property type="term" value="F:rRNA binding"/>
    <property type="evidence" value="ECO:0007669"/>
    <property type="project" value="InterPro"/>
</dbReference>
<dbReference type="AlphaFoldDB" id="A0A9P6AHJ0"/>
<evidence type="ECO:0000313" key="4">
    <source>
        <dbReference type="Proteomes" id="UP000886523"/>
    </source>
</evidence>
<organism evidence="3 4">
    <name type="scientific">Hydnum rufescens UP504</name>
    <dbReference type="NCBI Taxonomy" id="1448309"/>
    <lineage>
        <taxon>Eukaryota</taxon>
        <taxon>Fungi</taxon>
        <taxon>Dikarya</taxon>
        <taxon>Basidiomycota</taxon>
        <taxon>Agaricomycotina</taxon>
        <taxon>Agaricomycetes</taxon>
        <taxon>Cantharellales</taxon>
        <taxon>Hydnaceae</taxon>
        <taxon>Hydnum</taxon>
    </lineage>
</organism>